<dbReference type="Proteomes" id="UP000193622">
    <property type="component" value="Unassembled WGS sequence"/>
</dbReference>
<dbReference type="SUPFAM" id="SSF54637">
    <property type="entry name" value="Thioesterase/thiol ester dehydrase-isomerase"/>
    <property type="match status" value="2"/>
</dbReference>
<dbReference type="AlphaFoldDB" id="A0A1X1WJ47"/>
<dbReference type="InterPro" id="IPR029069">
    <property type="entry name" value="HotDog_dom_sf"/>
</dbReference>
<evidence type="ECO:0000313" key="4">
    <source>
        <dbReference type="Proteomes" id="UP001084650"/>
    </source>
</evidence>
<comment type="caution">
    <text evidence="2">The sequence shown here is derived from an EMBL/GenBank/DDBJ whole genome shotgun (WGS) entry which is preliminary data.</text>
</comment>
<accession>A0A1X1WJ47</accession>
<protein>
    <recommendedName>
        <fullName evidence="5">Acyl dehydratase</fullName>
    </recommendedName>
</protein>
<sequence length="425" mass="47630">MTQTSSRADSPQAGQITDEGLARLRATIGIAVPHTQPPHYFRPNEDSFRHVAESYGDANPLWSDPEYAAKTVWGEPVAPPALVGGDTLIGEDEVTVLSDEDRALTKGDPLRGVHAFYASSSREWWAPLRANHRVFRRNALVAALDKSSEFAGRAIHEWSAQVFRDDEGLILGGQYRNMIRTERGKARGQKKYQAVELKTWTEDEIADIDARYASEVPRGAEPRWWEDVNEGDALGPLTKGPLTVTDMVCWHVGMGTGMYGVRPLGLAWRNRQRIPRFYTPNEQGVPDVQQRVHWEPDAARNAGNPTTFDYGRMRETWLIHLCTDWMGDDAWLWKLDCEFRLFNYVGDLHTITGTVERKYLADGDRPAVDIELAATNHRDQVTAPGRATILLPSRKHGPVRLPDPPGGATDLAELLTAVSEQFAER</sequence>
<evidence type="ECO:0000313" key="1">
    <source>
        <dbReference type="EMBL" id="MCZ0728331.1"/>
    </source>
</evidence>
<keyword evidence="4" id="KW-1185">Reference proteome</keyword>
<dbReference type="EMBL" id="JAPQYE010000003">
    <property type="protein sequence ID" value="MCZ0728331.1"/>
    <property type="molecule type" value="Genomic_DNA"/>
</dbReference>
<gene>
    <name evidence="2" type="ORF">AWC12_18580</name>
    <name evidence="1" type="ORF">OY187_09745</name>
</gene>
<evidence type="ECO:0000313" key="3">
    <source>
        <dbReference type="Proteomes" id="UP000193622"/>
    </source>
</evidence>
<evidence type="ECO:0000313" key="2">
    <source>
        <dbReference type="EMBL" id="ORV86579.1"/>
    </source>
</evidence>
<dbReference type="EMBL" id="LQPC01000035">
    <property type="protein sequence ID" value="ORV86579.1"/>
    <property type="molecule type" value="Genomic_DNA"/>
</dbReference>
<organism evidence="2 3">
    <name type="scientific">Mycolicibacterium iranicum</name>
    <name type="common">Mycobacterium iranicum</name>
    <dbReference type="NCBI Taxonomy" id="912594"/>
    <lineage>
        <taxon>Bacteria</taxon>
        <taxon>Bacillati</taxon>
        <taxon>Actinomycetota</taxon>
        <taxon>Actinomycetes</taxon>
        <taxon>Mycobacteriales</taxon>
        <taxon>Mycobacteriaceae</taxon>
        <taxon>Mycolicibacterium</taxon>
    </lineage>
</organism>
<name>A0A1X1WJ47_MYCIR</name>
<dbReference type="Gene3D" id="3.10.129.10">
    <property type="entry name" value="Hotdog Thioesterase"/>
    <property type="match status" value="2"/>
</dbReference>
<dbReference type="RefSeq" id="WP_085175952.1">
    <property type="nucleotide sequence ID" value="NZ_JAPQYE010000003.1"/>
</dbReference>
<dbReference type="Proteomes" id="UP001084650">
    <property type="component" value="Unassembled WGS sequence"/>
</dbReference>
<reference evidence="2 3" key="1">
    <citation type="submission" date="2016-01" db="EMBL/GenBank/DDBJ databases">
        <title>The new phylogeny of the genus Mycobacterium.</title>
        <authorList>
            <person name="Tarcisio F."/>
            <person name="Conor M."/>
            <person name="Antonella G."/>
            <person name="Elisabetta G."/>
            <person name="Giulia F.S."/>
            <person name="Sara T."/>
            <person name="Anna F."/>
            <person name="Clotilde B."/>
            <person name="Roberto B."/>
            <person name="Veronica D.S."/>
            <person name="Fabio R."/>
            <person name="Monica P."/>
            <person name="Olivier J."/>
            <person name="Enrico T."/>
            <person name="Nicola S."/>
        </authorList>
    </citation>
    <scope>NUCLEOTIDE SEQUENCE [LARGE SCALE GENOMIC DNA]</scope>
    <source>
        <strain evidence="2 3">DSM 45541</strain>
    </source>
</reference>
<evidence type="ECO:0008006" key="5">
    <source>
        <dbReference type="Google" id="ProtNLM"/>
    </source>
</evidence>
<proteinExistence type="predicted"/>
<reference evidence="1" key="2">
    <citation type="submission" date="2022-12" db="EMBL/GenBank/DDBJ databases">
        <title>Whole genome sequence of Mycolicibacterium iranicum strain SBH312.</title>
        <authorList>
            <person name="Jani J."/>
            <person name="Arifin Mustapha Z."/>
            <person name="Ahmed K."/>
            <person name="Kai Ling C."/>
        </authorList>
    </citation>
    <scope>NUCLEOTIDE SEQUENCE</scope>
    <source>
        <strain evidence="1">SBH312</strain>
    </source>
</reference>